<sequence>MATIPAPANAPNRNRAATPTLMPCGLEAKFWPSSVKHSTLKPNFLSSVPMVIIIVQDTDQDRDKDRKIKKIKIKKIYHIKNLKDKDEDER</sequence>
<organism evidence="1 2">
    <name type="scientific">Romanomermis culicivorax</name>
    <name type="common">Nematode worm</name>
    <dbReference type="NCBI Taxonomy" id="13658"/>
    <lineage>
        <taxon>Eukaryota</taxon>
        <taxon>Metazoa</taxon>
        <taxon>Ecdysozoa</taxon>
        <taxon>Nematoda</taxon>
        <taxon>Enoplea</taxon>
        <taxon>Dorylaimia</taxon>
        <taxon>Mermithida</taxon>
        <taxon>Mermithoidea</taxon>
        <taxon>Mermithidae</taxon>
        <taxon>Romanomermis</taxon>
    </lineage>
</organism>
<dbReference type="WBParaSite" id="nRc.2.0.1.t24126-RA">
    <property type="protein sequence ID" value="nRc.2.0.1.t24126-RA"/>
    <property type="gene ID" value="nRc.2.0.1.g24126"/>
</dbReference>
<accession>A0A915JEY2</accession>
<name>A0A915JEY2_ROMCU</name>
<dbReference type="AlphaFoldDB" id="A0A915JEY2"/>
<keyword evidence="1" id="KW-1185">Reference proteome</keyword>
<protein>
    <submittedName>
        <fullName evidence="2">Uncharacterized protein</fullName>
    </submittedName>
</protein>
<reference evidence="2" key="1">
    <citation type="submission" date="2022-11" db="UniProtKB">
        <authorList>
            <consortium name="WormBaseParasite"/>
        </authorList>
    </citation>
    <scope>IDENTIFICATION</scope>
</reference>
<evidence type="ECO:0000313" key="1">
    <source>
        <dbReference type="Proteomes" id="UP000887565"/>
    </source>
</evidence>
<dbReference type="Proteomes" id="UP000887565">
    <property type="component" value="Unplaced"/>
</dbReference>
<evidence type="ECO:0000313" key="2">
    <source>
        <dbReference type="WBParaSite" id="nRc.2.0.1.t24126-RA"/>
    </source>
</evidence>
<proteinExistence type="predicted"/>